<protein>
    <recommendedName>
        <fullName evidence="5">Intracellular proteinase inhibitor</fullName>
    </recommendedName>
</protein>
<evidence type="ECO:0000256" key="1">
    <source>
        <dbReference type="SAM" id="MobiDB-lite"/>
    </source>
</evidence>
<dbReference type="Proteomes" id="UP000199668">
    <property type="component" value="Unassembled WGS sequence"/>
</dbReference>
<dbReference type="RefSeq" id="WP_090925314.1">
    <property type="nucleotide sequence ID" value="NZ_FOTY01000002.1"/>
</dbReference>
<accession>A0A1I4IG56</accession>
<feature type="region of interest" description="Disordered" evidence="1">
    <location>
        <begin position="80"/>
        <end position="102"/>
    </location>
</feature>
<evidence type="ECO:0000313" key="3">
    <source>
        <dbReference type="EMBL" id="SFL53275.1"/>
    </source>
</evidence>
<evidence type="ECO:0000313" key="4">
    <source>
        <dbReference type="Proteomes" id="UP000199668"/>
    </source>
</evidence>
<dbReference type="OrthoDB" id="2866574at2"/>
<dbReference type="AlphaFoldDB" id="A0A1I4IG56"/>
<reference evidence="3 4" key="1">
    <citation type="submission" date="2016-10" db="EMBL/GenBank/DDBJ databases">
        <authorList>
            <person name="de Groot N.N."/>
        </authorList>
    </citation>
    <scope>NUCLEOTIDE SEQUENCE [LARGE SCALE GENOMIC DNA]</scope>
    <source>
        <strain evidence="3 4">CGMCC 1.6134</strain>
    </source>
</reference>
<feature type="signal peptide" evidence="2">
    <location>
        <begin position="1"/>
        <end position="21"/>
    </location>
</feature>
<evidence type="ECO:0008006" key="5">
    <source>
        <dbReference type="Google" id="ProtNLM"/>
    </source>
</evidence>
<keyword evidence="4" id="KW-1185">Reference proteome</keyword>
<evidence type="ECO:0000256" key="2">
    <source>
        <dbReference type="SAM" id="SignalP"/>
    </source>
</evidence>
<sequence length="245" mass="27539">MKRFLAVFLPAVILLEACSNADTSSTEEVSTFSNELYTVAYESTIRTENDGSNFSLSFSIAAEDETRQIDSSDVTLRFPERLSDDQGNSYQTTGDPHYSQKQQQSHIVKVEQSFSGPLHEESRHLTAPLLMVIDNNAEEVLFQNVTADSFPLTREELTITNMERNGKTLNFQAEDHISDGKLDWSMNVEGEKIYPAFTNTVVNNNGTYEGSLEFAFQPADRFSITAGRSRTEPLEWELPFVLPVS</sequence>
<organism evidence="3 4">
    <name type="scientific">Salibacterium qingdaonense</name>
    <dbReference type="NCBI Taxonomy" id="266892"/>
    <lineage>
        <taxon>Bacteria</taxon>
        <taxon>Bacillati</taxon>
        <taxon>Bacillota</taxon>
        <taxon>Bacilli</taxon>
        <taxon>Bacillales</taxon>
        <taxon>Bacillaceae</taxon>
    </lineage>
</organism>
<keyword evidence="2" id="KW-0732">Signal</keyword>
<feature type="compositionally biased region" description="Polar residues" evidence="1">
    <location>
        <begin position="85"/>
        <end position="102"/>
    </location>
</feature>
<dbReference type="EMBL" id="FOTY01000002">
    <property type="protein sequence ID" value="SFL53275.1"/>
    <property type="molecule type" value="Genomic_DNA"/>
</dbReference>
<name>A0A1I4IG56_9BACI</name>
<feature type="chain" id="PRO_5011470277" description="Intracellular proteinase inhibitor" evidence="2">
    <location>
        <begin position="22"/>
        <end position="245"/>
    </location>
</feature>
<proteinExistence type="predicted"/>
<gene>
    <name evidence="3" type="ORF">SAMN04488054_10229</name>
</gene>